<organism evidence="1 2">
    <name type="scientific">Cadophora malorum</name>
    <dbReference type="NCBI Taxonomy" id="108018"/>
    <lineage>
        <taxon>Eukaryota</taxon>
        <taxon>Fungi</taxon>
        <taxon>Dikarya</taxon>
        <taxon>Ascomycota</taxon>
        <taxon>Pezizomycotina</taxon>
        <taxon>Leotiomycetes</taxon>
        <taxon>Helotiales</taxon>
        <taxon>Ploettnerulaceae</taxon>
        <taxon>Cadophora</taxon>
    </lineage>
</organism>
<keyword evidence="2" id="KW-1185">Reference proteome</keyword>
<comment type="caution">
    <text evidence="1">The sequence shown here is derived from an EMBL/GenBank/DDBJ whole genome shotgun (WGS) entry which is preliminary data.</text>
</comment>
<dbReference type="OrthoDB" id="3526257at2759"/>
<name>A0A8H7WA02_9HELO</name>
<dbReference type="Proteomes" id="UP000664132">
    <property type="component" value="Unassembled WGS sequence"/>
</dbReference>
<evidence type="ECO:0000313" key="2">
    <source>
        <dbReference type="Proteomes" id="UP000664132"/>
    </source>
</evidence>
<dbReference type="EMBL" id="JAFJYH010000126">
    <property type="protein sequence ID" value="KAG4418528.1"/>
    <property type="molecule type" value="Genomic_DNA"/>
</dbReference>
<evidence type="ECO:0000313" key="1">
    <source>
        <dbReference type="EMBL" id="KAG4418528.1"/>
    </source>
</evidence>
<sequence length="103" mass="11803">MARSISPTRINTAMSAVAINHKRFSTSTESSDSFSTHQREAVEAKLYYMRDVCDPEEFQMLVDQELERANMKTTHSTDDKTIQNVAEKVKNKLKKIICVRIAH</sequence>
<gene>
    <name evidence="1" type="ORF">IFR04_008331</name>
</gene>
<proteinExistence type="predicted"/>
<reference evidence="1" key="1">
    <citation type="submission" date="2021-02" db="EMBL/GenBank/DDBJ databases">
        <title>Genome sequence Cadophora malorum strain M34.</title>
        <authorList>
            <person name="Stefanovic E."/>
            <person name="Vu D."/>
            <person name="Scully C."/>
            <person name="Dijksterhuis J."/>
            <person name="Roader J."/>
            <person name="Houbraken J."/>
        </authorList>
    </citation>
    <scope>NUCLEOTIDE SEQUENCE</scope>
    <source>
        <strain evidence="1">M34</strain>
    </source>
</reference>
<protein>
    <submittedName>
        <fullName evidence="1">Uncharacterized protein</fullName>
    </submittedName>
</protein>
<dbReference type="AlphaFoldDB" id="A0A8H7WA02"/>
<accession>A0A8H7WA02</accession>